<name>A0A385EDI9_9CAUD</name>
<reference evidence="1" key="2">
    <citation type="submission" date="2021-07" db="EMBL/GenBank/DDBJ databases">
        <title>Giant CbK-like Caulobacter bacteriophages have genetically divergent genomes.</title>
        <authorList>
            <person name="Wilson K."/>
            <person name="Ely B."/>
        </authorList>
    </citation>
    <scope>NUCLEOTIDE SEQUENCE</scope>
</reference>
<dbReference type="Proteomes" id="UP000259683">
    <property type="component" value="Segment"/>
</dbReference>
<proteinExistence type="predicted"/>
<evidence type="ECO:0000313" key="1">
    <source>
        <dbReference type="EMBL" id="AXQ69931.1"/>
    </source>
</evidence>
<dbReference type="EMBL" id="MH588547">
    <property type="protein sequence ID" value="AXQ69931.1"/>
    <property type="molecule type" value="Genomic_DNA"/>
</dbReference>
<protein>
    <submittedName>
        <fullName evidence="1">Uncharacterized protein</fullName>
    </submittedName>
</protein>
<evidence type="ECO:0000313" key="2">
    <source>
        <dbReference type="Proteomes" id="UP000259683"/>
    </source>
</evidence>
<keyword evidence="2" id="KW-1185">Reference proteome</keyword>
<reference evidence="1" key="1">
    <citation type="submission" date="2018-07" db="EMBL/GenBank/DDBJ databases">
        <authorList>
            <person name="Wilson K.M."/>
            <person name="Ely B."/>
        </authorList>
    </citation>
    <scope>NUCLEOTIDE SEQUENCE</scope>
</reference>
<accession>A0A385EDI9</accession>
<organism evidence="1 2">
    <name type="scientific">Caulobacter phage CcrSC</name>
    <dbReference type="NCBI Taxonomy" id="2283272"/>
    <lineage>
        <taxon>Viruses</taxon>
        <taxon>Duplodnaviria</taxon>
        <taxon>Heunggongvirae</taxon>
        <taxon>Uroviricota</taxon>
        <taxon>Caudoviricetes</taxon>
        <taxon>Jeanschmidtviridae</taxon>
        <taxon>Bertelyvirus</taxon>
        <taxon>Bertelyvirus SC</taxon>
    </lineage>
</organism>
<gene>
    <name evidence="1" type="ORF">CcrSC_gp349</name>
</gene>
<sequence>MGDTTDDPFGGDEGFLSYVESHSKTERALFAVDHIERFAKLAGPPWKFDPSNYIGKAFLPMPYDHIAGAVKAAWNRHKNKRRPPVILDPGTYGGSKAFHRLTEDLTKAQDPKLTRLISRHLTDLRKGLKDLESLSISNHRRMGLLWLREHERTAEEAIIPRLHAIGTNASLYRNLMKACYRDSLRRAAGVKKKF</sequence>